<organism evidence="1 2">
    <name type="scientific">Dibothriocephalus latus</name>
    <name type="common">Fish tapeworm</name>
    <name type="synonym">Diphyllobothrium latum</name>
    <dbReference type="NCBI Taxonomy" id="60516"/>
    <lineage>
        <taxon>Eukaryota</taxon>
        <taxon>Metazoa</taxon>
        <taxon>Spiralia</taxon>
        <taxon>Lophotrochozoa</taxon>
        <taxon>Platyhelminthes</taxon>
        <taxon>Cestoda</taxon>
        <taxon>Eucestoda</taxon>
        <taxon>Diphyllobothriidea</taxon>
        <taxon>Diphyllobothriidae</taxon>
        <taxon>Dibothriocephalus</taxon>
    </lineage>
</organism>
<gene>
    <name evidence="1" type="ORF">DILT_LOCUS13734</name>
</gene>
<evidence type="ECO:0000313" key="1">
    <source>
        <dbReference type="EMBL" id="VDN20939.1"/>
    </source>
</evidence>
<dbReference type="AlphaFoldDB" id="A0A3P7PMX8"/>
<reference evidence="1 2" key="1">
    <citation type="submission" date="2018-11" db="EMBL/GenBank/DDBJ databases">
        <authorList>
            <consortium name="Pathogen Informatics"/>
        </authorList>
    </citation>
    <scope>NUCLEOTIDE SEQUENCE [LARGE SCALE GENOMIC DNA]</scope>
</reference>
<name>A0A3P7PMX8_DIBLA</name>
<dbReference type="Proteomes" id="UP000281553">
    <property type="component" value="Unassembled WGS sequence"/>
</dbReference>
<proteinExistence type="predicted"/>
<evidence type="ECO:0000313" key="2">
    <source>
        <dbReference type="Proteomes" id="UP000281553"/>
    </source>
</evidence>
<keyword evidence="2" id="KW-1185">Reference proteome</keyword>
<dbReference type="EMBL" id="UYRU01071372">
    <property type="protein sequence ID" value="VDN20939.1"/>
    <property type="molecule type" value="Genomic_DNA"/>
</dbReference>
<protein>
    <submittedName>
        <fullName evidence="1">Uncharacterized protein</fullName>
    </submittedName>
</protein>
<accession>A0A3P7PMX8</accession>
<sequence>MDGPTGQQALKRRRMTLELIFTRSSSDGVILAIPPSQTGAEFLSIRAEADDCVKIHMRVGRLSRFHKLPIYQWLLKKFQPRERVMVSKICSIVHSRWHNLTIAKQTRRYAVYLNGKKMDQQTLVNPICHSV</sequence>